<dbReference type="EMBL" id="LXQA010743052">
    <property type="protein sequence ID" value="MCI68793.1"/>
    <property type="molecule type" value="Genomic_DNA"/>
</dbReference>
<feature type="non-terminal residue" evidence="2">
    <location>
        <position position="57"/>
    </location>
</feature>
<comment type="caution">
    <text evidence="2">The sequence shown here is derived from an EMBL/GenBank/DDBJ whole genome shotgun (WGS) entry which is preliminary data.</text>
</comment>
<proteinExistence type="predicted"/>
<evidence type="ECO:0000256" key="1">
    <source>
        <dbReference type="SAM" id="MobiDB-lite"/>
    </source>
</evidence>
<name>A0A392U5J1_9FABA</name>
<dbReference type="Proteomes" id="UP000265520">
    <property type="component" value="Unassembled WGS sequence"/>
</dbReference>
<reference evidence="2 3" key="1">
    <citation type="journal article" date="2018" name="Front. Plant Sci.">
        <title>Red Clover (Trifolium pratense) and Zigzag Clover (T. medium) - A Picture of Genomic Similarities and Differences.</title>
        <authorList>
            <person name="Dluhosova J."/>
            <person name="Istvanek J."/>
            <person name="Nedelnik J."/>
            <person name="Repkova J."/>
        </authorList>
    </citation>
    <scope>NUCLEOTIDE SEQUENCE [LARGE SCALE GENOMIC DNA]</scope>
    <source>
        <strain evidence="3">cv. 10/8</strain>
        <tissue evidence="2">Leaf</tissue>
    </source>
</reference>
<evidence type="ECO:0000313" key="3">
    <source>
        <dbReference type="Proteomes" id="UP000265520"/>
    </source>
</evidence>
<dbReference type="AlphaFoldDB" id="A0A392U5J1"/>
<accession>A0A392U5J1</accession>
<feature type="region of interest" description="Disordered" evidence="1">
    <location>
        <begin position="1"/>
        <end position="23"/>
    </location>
</feature>
<evidence type="ECO:0000313" key="2">
    <source>
        <dbReference type="EMBL" id="MCI68793.1"/>
    </source>
</evidence>
<sequence>MAITKNGEELNKEKREEYPRHKVSSKFTFREGQNGVTVPDMEFSQTHKFYEENFLDT</sequence>
<protein>
    <submittedName>
        <fullName evidence="2">Uncharacterized protein</fullName>
    </submittedName>
</protein>
<organism evidence="2 3">
    <name type="scientific">Trifolium medium</name>
    <dbReference type="NCBI Taxonomy" id="97028"/>
    <lineage>
        <taxon>Eukaryota</taxon>
        <taxon>Viridiplantae</taxon>
        <taxon>Streptophyta</taxon>
        <taxon>Embryophyta</taxon>
        <taxon>Tracheophyta</taxon>
        <taxon>Spermatophyta</taxon>
        <taxon>Magnoliopsida</taxon>
        <taxon>eudicotyledons</taxon>
        <taxon>Gunneridae</taxon>
        <taxon>Pentapetalae</taxon>
        <taxon>rosids</taxon>
        <taxon>fabids</taxon>
        <taxon>Fabales</taxon>
        <taxon>Fabaceae</taxon>
        <taxon>Papilionoideae</taxon>
        <taxon>50 kb inversion clade</taxon>
        <taxon>NPAAA clade</taxon>
        <taxon>Hologalegina</taxon>
        <taxon>IRL clade</taxon>
        <taxon>Trifolieae</taxon>
        <taxon>Trifolium</taxon>
    </lineage>
</organism>
<keyword evidence="3" id="KW-1185">Reference proteome</keyword>
<feature type="compositionally biased region" description="Basic and acidic residues" evidence="1">
    <location>
        <begin position="1"/>
        <end position="20"/>
    </location>
</feature>